<gene>
    <name evidence="5" type="ORF">GWK48_08475</name>
</gene>
<name>A0A6N0NUK0_9CREN</name>
<evidence type="ECO:0000256" key="3">
    <source>
        <dbReference type="ARBA" id="ARBA00022801"/>
    </source>
</evidence>
<sequence>MEKIIFDTAGFLGGLQNSFDKVFTTPQVVEEVKDSRSMGNLSFSIITNKIVVMEPSQSALKKVEKVLRDLNEFSLTKTDKSVIALAVDLNPAVVFTDDFAVQNVLIKLGIKFTPVRLGRTAQEIKSFSYVCESCGRTYREPKSECEVCGGKIRKTVVKQSQRRGS</sequence>
<dbReference type="GeneID" id="55641974"/>
<dbReference type="PANTHER" id="PTHR12814:SF2">
    <property type="entry name" value="RNA-BINDING PROTEIN NOB1"/>
    <property type="match status" value="1"/>
</dbReference>
<dbReference type="Pfam" id="PF17146">
    <property type="entry name" value="PIN_6"/>
    <property type="match status" value="1"/>
</dbReference>
<evidence type="ECO:0000256" key="1">
    <source>
        <dbReference type="ARBA" id="ARBA00022722"/>
    </source>
</evidence>
<keyword evidence="3" id="KW-0378">Hydrolase</keyword>
<dbReference type="Gene3D" id="3.40.50.1010">
    <property type="entry name" value="5'-nuclease"/>
    <property type="match status" value="1"/>
</dbReference>
<dbReference type="KEGG" id="mten:GWK48_08475"/>
<keyword evidence="1" id="KW-0540">Nuclease</keyword>
<dbReference type="RefSeq" id="WP_174631358.1">
    <property type="nucleotide sequence ID" value="NZ_CP049074.1"/>
</dbReference>
<keyword evidence="5" id="KW-0255">Endonuclease</keyword>
<accession>A0A6N0NUK0</accession>
<dbReference type="EMBL" id="CP049074">
    <property type="protein sequence ID" value="QKR00402.1"/>
    <property type="molecule type" value="Genomic_DNA"/>
</dbReference>
<dbReference type="GO" id="GO:0030688">
    <property type="term" value="C:preribosome, small subunit precursor"/>
    <property type="evidence" value="ECO:0007669"/>
    <property type="project" value="TreeGrafter"/>
</dbReference>
<dbReference type="GO" id="GO:0030490">
    <property type="term" value="P:maturation of SSU-rRNA"/>
    <property type="evidence" value="ECO:0007669"/>
    <property type="project" value="TreeGrafter"/>
</dbReference>
<keyword evidence="6" id="KW-1185">Reference proteome</keyword>
<proteinExistence type="predicted"/>
<dbReference type="GO" id="GO:0016787">
    <property type="term" value="F:hydrolase activity"/>
    <property type="evidence" value="ECO:0007669"/>
    <property type="project" value="UniProtKB-KW"/>
</dbReference>
<dbReference type="InterPro" id="IPR039907">
    <property type="entry name" value="NOB1"/>
</dbReference>
<protein>
    <submittedName>
        <fullName evidence="5">NOB1 family endonuclease</fullName>
    </submittedName>
</protein>
<evidence type="ECO:0000259" key="4">
    <source>
        <dbReference type="Pfam" id="PF17146"/>
    </source>
</evidence>
<feature type="domain" description="Ribonuclease PIN" evidence="4">
    <location>
        <begin position="4"/>
        <end position="89"/>
    </location>
</feature>
<dbReference type="OrthoDB" id="27944at2157"/>
<evidence type="ECO:0000256" key="2">
    <source>
        <dbReference type="ARBA" id="ARBA00022723"/>
    </source>
</evidence>
<dbReference type="InterPro" id="IPR033411">
    <property type="entry name" value="Ribonuclease_PIN"/>
</dbReference>
<reference evidence="5 6" key="1">
    <citation type="submission" date="2020-02" db="EMBL/GenBank/DDBJ databases">
        <title>Comparative genome analysis reveals the metabolism and evolution of the thermophilic archaeal genus Metallosphaera.</title>
        <authorList>
            <person name="Jiang C."/>
        </authorList>
    </citation>
    <scope>NUCLEOTIDE SEQUENCE [LARGE SCALE GENOMIC DNA]</scope>
    <source>
        <strain evidence="5 6">Ric-A</strain>
    </source>
</reference>
<organism evidence="5 6">
    <name type="scientific">Metallosphaera tengchongensis</name>
    <dbReference type="NCBI Taxonomy" id="1532350"/>
    <lineage>
        <taxon>Archaea</taxon>
        <taxon>Thermoproteota</taxon>
        <taxon>Thermoprotei</taxon>
        <taxon>Sulfolobales</taxon>
        <taxon>Sulfolobaceae</taxon>
        <taxon>Metallosphaera</taxon>
    </lineage>
</organism>
<dbReference type="GO" id="GO:0046872">
    <property type="term" value="F:metal ion binding"/>
    <property type="evidence" value="ECO:0007669"/>
    <property type="project" value="UniProtKB-KW"/>
</dbReference>
<dbReference type="GO" id="GO:0004521">
    <property type="term" value="F:RNA endonuclease activity"/>
    <property type="evidence" value="ECO:0007669"/>
    <property type="project" value="TreeGrafter"/>
</dbReference>
<dbReference type="CDD" id="cd09876">
    <property type="entry name" value="PIN_Nob1-like"/>
    <property type="match status" value="1"/>
</dbReference>
<keyword evidence="2" id="KW-0479">Metal-binding</keyword>
<dbReference type="AlphaFoldDB" id="A0A6N0NUK0"/>
<evidence type="ECO:0000313" key="6">
    <source>
        <dbReference type="Proteomes" id="UP000509301"/>
    </source>
</evidence>
<dbReference type="Proteomes" id="UP000509301">
    <property type="component" value="Chromosome"/>
</dbReference>
<evidence type="ECO:0000313" key="5">
    <source>
        <dbReference type="EMBL" id="QKR00402.1"/>
    </source>
</evidence>
<dbReference type="PANTHER" id="PTHR12814">
    <property type="entry name" value="RNA-BINDING PROTEIN NOB1"/>
    <property type="match status" value="1"/>
</dbReference>